<dbReference type="InterPro" id="IPR021812">
    <property type="entry name" value="DUF3391"/>
</dbReference>
<feature type="domain" description="HD-GYP" evidence="1">
    <location>
        <begin position="162"/>
        <end position="358"/>
    </location>
</feature>
<dbReference type="RefSeq" id="WP_091938404.1">
    <property type="nucleotide sequence ID" value="NZ_FNCY01000011.1"/>
</dbReference>
<evidence type="ECO:0000313" key="2">
    <source>
        <dbReference type="EMBL" id="SDH99362.1"/>
    </source>
</evidence>
<sequence length="441" mass="49349">MANNSSSGTYYVSVEKLQIGLYVFIDLPWFQHPFTLNSFRISSEDQVRTLKSLGESRFRYDPKRSDVDPDDPVEALPAELEATVSDTVGESIGESDDADLSPEFAARRERIRVLDAHRRRIEEVDKTYLKATGILRNLNRKLLDRGDETLQEMDVLVDQMVTAFLKHPEVTLHVMGEKFSGVESYSHSLNVSVLCMMLSKGLGLSSDQAHSLGLGALLHDIGLAEIPERVLKKRPDEYTKPERDLRAMHCEFGVRLGKQLGLPPDILAIIFQHHEMADGSGYPTGARLDKITFPARVVSLVNFYDNLCNPADLAQALTPHEALSFMFGQRRTKFDTAILQQMIRCLGVYPPGSIVTLSNDVVGLVMSVNPTKPLRPWIMAYDADVPKEEAILLNLEQETELVIAKALRPALLPPAIHAYLSPRQRVTYYFDSSVQPSQGTK</sequence>
<dbReference type="EMBL" id="FNCY01000011">
    <property type="protein sequence ID" value="SDH99362.1"/>
    <property type="molecule type" value="Genomic_DNA"/>
</dbReference>
<dbReference type="NCBIfam" id="TIGR00277">
    <property type="entry name" value="HDIG"/>
    <property type="match status" value="1"/>
</dbReference>
<dbReference type="GO" id="GO:0008081">
    <property type="term" value="F:phosphoric diester hydrolase activity"/>
    <property type="evidence" value="ECO:0007669"/>
    <property type="project" value="UniProtKB-ARBA"/>
</dbReference>
<dbReference type="CDD" id="cd00077">
    <property type="entry name" value="HDc"/>
    <property type="match status" value="1"/>
</dbReference>
<evidence type="ECO:0000259" key="1">
    <source>
        <dbReference type="PROSITE" id="PS51832"/>
    </source>
</evidence>
<name>A0A1G8GY82_9RHOO</name>
<dbReference type="PANTHER" id="PTHR43155">
    <property type="entry name" value="CYCLIC DI-GMP PHOSPHODIESTERASE PA4108-RELATED"/>
    <property type="match status" value="1"/>
</dbReference>
<dbReference type="SUPFAM" id="SSF109604">
    <property type="entry name" value="HD-domain/PDEase-like"/>
    <property type="match status" value="1"/>
</dbReference>
<dbReference type="Proteomes" id="UP000198607">
    <property type="component" value="Unassembled WGS sequence"/>
</dbReference>
<dbReference type="AlphaFoldDB" id="A0A1G8GY82"/>
<dbReference type="InterPro" id="IPR003607">
    <property type="entry name" value="HD/PDEase_dom"/>
</dbReference>
<dbReference type="OrthoDB" id="9763857at2"/>
<organism evidence="2 3">
    <name type="scientific">Propionivibrio dicarboxylicus</name>
    <dbReference type="NCBI Taxonomy" id="83767"/>
    <lineage>
        <taxon>Bacteria</taxon>
        <taxon>Pseudomonadati</taxon>
        <taxon>Pseudomonadota</taxon>
        <taxon>Betaproteobacteria</taxon>
        <taxon>Rhodocyclales</taxon>
        <taxon>Rhodocyclaceae</taxon>
        <taxon>Propionivibrio</taxon>
    </lineage>
</organism>
<dbReference type="Pfam" id="PF13487">
    <property type="entry name" value="HD_5"/>
    <property type="match status" value="1"/>
</dbReference>
<proteinExistence type="predicted"/>
<gene>
    <name evidence="2" type="ORF">SAMN05660652_02676</name>
</gene>
<dbReference type="SMART" id="SM00471">
    <property type="entry name" value="HDc"/>
    <property type="match status" value="1"/>
</dbReference>
<protein>
    <submittedName>
        <fullName evidence="2">HDIG domain-containing protein</fullName>
    </submittedName>
</protein>
<dbReference type="InterPro" id="IPR006675">
    <property type="entry name" value="HDIG_dom"/>
</dbReference>
<dbReference type="Gene3D" id="1.10.3210.10">
    <property type="entry name" value="Hypothetical protein af1432"/>
    <property type="match status" value="1"/>
</dbReference>
<dbReference type="Pfam" id="PF11871">
    <property type="entry name" value="DUF3391"/>
    <property type="match status" value="1"/>
</dbReference>
<accession>A0A1G8GY82</accession>
<evidence type="ECO:0000313" key="3">
    <source>
        <dbReference type="Proteomes" id="UP000198607"/>
    </source>
</evidence>
<dbReference type="PANTHER" id="PTHR43155:SF2">
    <property type="entry name" value="CYCLIC DI-GMP PHOSPHODIESTERASE PA4108"/>
    <property type="match status" value="1"/>
</dbReference>
<dbReference type="STRING" id="83767.SAMN05660652_02676"/>
<keyword evidence="3" id="KW-1185">Reference proteome</keyword>
<dbReference type="InterPro" id="IPR037522">
    <property type="entry name" value="HD_GYP_dom"/>
</dbReference>
<reference evidence="2 3" key="1">
    <citation type="submission" date="2016-10" db="EMBL/GenBank/DDBJ databases">
        <authorList>
            <person name="de Groot N.N."/>
        </authorList>
    </citation>
    <scope>NUCLEOTIDE SEQUENCE [LARGE SCALE GENOMIC DNA]</scope>
    <source>
        <strain evidence="2 3">DSM 5885</strain>
    </source>
</reference>
<dbReference type="PROSITE" id="PS51832">
    <property type="entry name" value="HD_GYP"/>
    <property type="match status" value="1"/>
</dbReference>